<dbReference type="EMBL" id="VAWA01000023">
    <property type="protein sequence ID" value="TLP71922.1"/>
    <property type="molecule type" value="Genomic_DNA"/>
</dbReference>
<protein>
    <submittedName>
        <fullName evidence="2">Uncharacterized protein</fullName>
    </submittedName>
</protein>
<keyword evidence="3" id="KW-1185">Reference proteome</keyword>
<dbReference type="AlphaFoldDB" id="A0A5R8ZZQ2"/>
<proteinExistence type="predicted"/>
<name>A0A5R8ZZQ2_9MICC</name>
<feature type="region of interest" description="Disordered" evidence="1">
    <location>
        <begin position="74"/>
        <end position="106"/>
    </location>
</feature>
<evidence type="ECO:0000313" key="2">
    <source>
        <dbReference type="EMBL" id="TLP71922.1"/>
    </source>
</evidence>
<organism evidence="2 3">
    <name type="scientific">Nesterenkonia sphaerica</name>
    <dbReference type="NCBI Taxonomy" id="1804988"/>
    <lineage>
        <taxon>Bacteria</taxon>
        <taxon>Bacillati</taxon>
        <taxon>Actinomycetota</taxon>
        <taxon>Actinomycetes</taxon>
        <taxon>Micrococcales</taxon>
        <taxon>Micrococcaceae</taxon>
        <taxon>Nesterenkonia</taxon>
    </lineage>
</organism>
<evidence type="ECO:0000256" key="1">
    <source>
        <dbReference type="SAM" id="MobiDB-lite"/>
    </source>
</evidence>
<evidence type="ECO:0000313" key="3">
    <source>
        <dbReference type="Proteomes" id="UP000306544"/>
    </source>
</evidence>
<sequence length="164" mass="17559">MLPPVVIMVTEPTGTLAVTVDGEDFPAPEDAAWSRARFGEVLDAVTEDRTRTVRIEVHETDGSTFTDIIRARRRTLAEPAPEQESSESASSKPRGNPAAATVSGEGFLPGEDVVIAAVVTDTTANEDGEVETRLTRRQKGNLRAGAEVLVFGRSSGTTLVRRLP</sequence>
<comment type="caution">
    <text evidence="2">The sequence shown here is derived from an EMBL/GenBank/DDBJ whole genome shotgun (WGS) entry which is preliminary data.</text>
</comment>
<accession>A0A5R8ZZQ2</accession>
<dbReference type="Proteomes" id="UP000306544">
    <property type="component" value="Unassembled WGS sequence"/>
</dbReference>
<reference evidence="2 3" key="1">
    <citation type="submission" date="2019-05" db="EMBL/GenBank/DDBJ databases">
        <title>Nesterenkonia sp. GY239, isolated from the Southern Atlantic Ocean.</title>
        <authorList>
            <person name="Zhang G."/>
        </authorList>
    </citation>
    <scope>NUCLEOTIDE SEQUENCE [LARGE SCALE GENOMIC DNA]</scope>
    <source>
        <strain evidence="2 3">GY239</strain>
    </source>
</reference>
<feature type="compositionally biased region" description="Low complexity" evidence="1">
    <location>
        <begin position="77"/>
        <end position="93"/>
    </location>
</feature>
<dbReference type="OrthoDB" id="4774250at2"/>
<gene>
    <name evidence="2" type="ORF">FEF27_11960</name>
</gene>